<dbReference type="InterPro" id="IPR002477">
    <property type="entry name" value="Peptidoglycan-bd-like"/>
</dbReference>
<accession>A0ABV6WZF6</accession>
<keyword evidence="2" id="KW-1133">Transmembrane helix</keyword>
<evidence type="ECO:0000259" key="3">
    <source>
        <dbReference type="Pfam" id="PF01471"/>
    </source>
</evidence>
<dbReference type="EMBL" id="JBHEZY010000004">
    <property type="protein sequence ID" value="MFC1431419.1"/>
    <property type="molecule type" value="Genomic_DNA"/>
</dbReference>
<dbReference type="Proteomes" id="UP001592530">
    <property type="component" value="Unassembled WGS sequence"/>
</dbReference>
<protein>
    <submittedName>
        <fullName evidence="4">Peptidoglycan-binding protein</fullName>
    </submittedName>
</protein>
<dbReference type="Gene3D" id="1.10.101.10">
    <property type="entry name" value="PGBD-like superfamily/PGBD"/>
    <property type="match status" value="1"/>
</dbReference>
<dbReference type="InterPro" id="IPR006311">
    <property type="entry name" value="TAT_signal"/>
</dbReference>
<feature type="compositionally biased region" description="Low complexity" evidence="1">
    <location>
        <begin position="242"/>
        <end position="256"/>
    </location>
</feature>
<evidence type="ECO:0000313" key="4">
    <source>
        <dbReference type="EMBL" id="MFC1431419.1"/>
    </source>
</evidence>
<dbReference type="InterPro" id="IPR036366">
    <property type="entry name" value="PGBDSf"/>
</dbReference>
<sequence>MGNESTGGEAGNAAAGGTGVLVRRRRLVLAAALAAVAVSGGGLTAAGFVQSPAQAAADTRAPRPSVLTAPVQLQVLRSTVVLRGTFSNGRTVSSLPSSVATTSATAPGAGAALMVTGVFVHQDQKVAAGVPLVEYSGRPVFVLPGEIPAYRDLLPGATGKDVVQLQKALESLGYSTTSDNSGTFGHATKMALTRLYEKMGYPPPVTGAATAATVKAARQRVDALRSQAAQASVRIASTGTASSAAGAPAAADGSPTQGSIKHQLAQAEEDLAQASALDGTMLPASEVVFVPSLPARVVSVPVAVGDPVKGPVVTLARGAMQLTGMLDPSDQGLVKAGMSVQVLSETSGLQTTGTIDSVGSLVTPGAAGTGTADPGGAAVAGTGGAYLPLRIKPVHSWDSRLAGQDVRITLTAASTSGAVLAVPEAAVLADAQARTAVTVQDPSGAQRTVTVTTGVSADGMVQVTPTSGTLHAGDRVVVGQ</sequence>
<proteinExistence type="predicted"/>
<dbReference type="InterPro" id="IPR036365">
    <property type="entry name" value="PGBD-like_sf"/>
</dbReference>
<evidence type="ECO:0000313" key="5">
    <source>
        <dbReference type="Proteomes" id="UP001592530"/>
    </source>
</evidence>
<dbReference type="Gene3D" id="2.40.420.20">
    <property type="match status" value="1"/>
</dbReference>
<name>A0ABV6WZF6_9ACTN</name>
<evidence type="ECO:0000256" key="2">
    <source>
        <dbReference type="SAM" id="Phobius"/>
    </source>
</evidence>
<feature type="domain" description="Peptidoglycan binding-like" evidence="3">
    <location>
        <begin position="158"/>
        <end position="216"/>
    </location>
</feature>
<gene>
    <name evidence="4" type="ORF">ACEZDB_12275</name>
</gene>
<feature type="transmembrane region" description="Helical" evidence="2">
    <location>
        <begin position="27"/>
        <end position="49"/>
    </location>
</feature>
<feature type="region of interest" description="Disordered" evidence="1">
    <location>
        <begin position="242"/>
        <end position="261"/>
    </location>
</feature>
<dbReference type="Pfam" id="PF01471">
    <property type="entry name" value="PG_binding_1"/>
    <property type="match status" value="1"/>
</dbReference>
<dbReference type="PROSITE" id="PS51318">
    <property type="entry name" value="TAT"/>
    <property type="match status" value="1"/>
</dbReference>
<dbReference type="RefSeq" id="WP_380551963.1">
    <property type="nucleotide sequence ID" value="NZ_JBHEZY010000004.1"/>
</dbReference>
<comment type="caution">
    <text evidence="4">The sequence shown here is derived from an EMBL/GenBank/DDBJ whole genome shotgun (WGS) entry which is preliminary data.</text>
</comment>
<reference evidence="4 5" key="1">
    <citation type="submission" date="2024-09" db="EMBL/GenBank/DDBJ databases">
        <authorList>
            <person name="Lee S.D."/>
        </authorList>
    </citation>
    <scope>NUCLEOTIDE SEQUENCE [LARGE SCALE GENOMIC DNA]</scope>
    <source>
        <strain evidence="4 5">N1-3</strain>
    </source>
</reference>
<keyword evidence="2" id="KW-0472">Membrane</keyword>
<dbReference type="SUPFAM" id="SSF47090">
    <property type="entry name" value="PGBD-like"/>
    <property type="match status" value="1"/>
</dbReference>
<evidence type="ECO:0000256" key="1">
    <source>
        <dbReference type="SAM" id="MobiDB-lite"/>
    </source>
</evidence>
<organism evidence="4 5">
    <name type="scientific">Streptacidiphilus alkalitolerans</name>
    <dbReference type="NCBI Taxonomy" id="3342712"/>
    <lineage>
        <taxon>Bacteria</taxon>
        <taxon>Bacillati</taxon>
        <taxon>Actinomycetota</taxon>
        <taxon>Actinomycetes</taxon>
        <taxon>Kitasatosporales</taxon>
        <taxon>Streptomycetaceae</taxon>
        <taxon>Streptacidiphilus</taxon>
    </lineage>
</organism>
<keyword evidence="2" id="KW-0812">Transmembrane</keyword>